<protein>
    <submittedName>
        <fullName evidence="7">Succinate-semialdehyde dehydrogenase GabD</fullName>
        <ecNumber evidence="7">1.2.1.16</ecNumber>
    </submittedName>
</protein>
<dbReference type="CDD" id="cd07103">
    <property type="entry name" value="ALDH_F5_SSADH_GabD"/>
    <property type="match status" value="1"/>
</dbReference>
<reference evidence="7 8" key="1">
    <citation type="journal article" date="2014" name="ISME J.">
        <title>Adaptation of an abundant Roseobacter RCA organism to pelagic systems revealed by genomic and transcriptomic analyses.</title>
        <authorList>
            <person name="Voget S."/>
            <person name="Wemheuer B."/>
            <person name="Brinkhoff T."/>
            <person name="Vollmers J."/>
            <person name="Dietrich S."/>
            <person name="Giebel H.A."/>
            <person name="Beardsley C."/>
            <person name="Sardemann C."/>
            <person name="Bakenhus I."/>
            <person name="Billerbeck S."/>
            <person name="Daniel R."/>
            <person name="Simon M."/>
        </authorList>
    </citation>
    <scope>NUCLEOTIDE SEQUENCE [LARGE SCALE GENOMIC DNA]</scope>
    <source>
        <strain evidence="7 8">RCA23</strain>
    </source>
</reference>
<feature type="active site" evidence="4">
    <location>
        <position position="265"/>
    </location>
</feature>
<dbReference type="Pfam" id="PF00171">
    <property type="entry name" value="Aldedh"/>
    <property type="match status" value="1"/>
</dbReference>
<evidence type="ECO:0000313" key="7">
    <source>
        <dbReference type="EMBL" id="AII85692.1"/>
    </source>
</evidence>
<dbReference type="InterPro" id="IPR050740">
    <property type="entry name" value="Aldehyde_DH_Superfamily"/>
</dbReference>
<dbReference type="InterPro" id="IPR010102">
    <property type="entry name" value="Succ_semiAld_DH"/>
</dbReference>
<accession>A0AAN0VH68</accession>
<dbReference type="AlphaFoldDB" id="A0AAN0VH68"/>
<dbReference type="PANTHER" id="PTHR43353:SF5">
    <property type="entry name" value="SUCCINATE-SEMIALDEHYDE DEHYDROGENASE, MITOCHONDRIAL"/>
    <property type="match status" value="1"/>
</dbReference>
<evidence type="ECO:0000256" key="3">
    <source>
        <dbReference type="ARBA" id="ARBA00023097"/>
    </source>
</evidence>
<keyword evidence="3" id="KW-0558">Oxidation</keyword>
<dbReference type="GO" id="GO:0004777">
    <property type="term" value="F:succinate-semialdehyde dehydrogenase (NAD+) activity"/>
    <property type="evidence" value="ECO:0007669"/>
    <property type="project" value="TreeGrafter"/>
</dbReference>
<proteinExistence type="inferred from homology"/>
<evidence type="ECO:0000256" key="5">
    <source>
        <dbReference type="RuleBase" id="RU003345"/>
    </source>
</evidence>
<feature type="domain" description="Aldehyde dehydrogenase" evidence="6">
    <location>
        <begin position="28"/>
        <end position="487"/>
    </location>
</feature>
<gene>
    <name evidence="7" type="primary">gabD</name>
    <name evidence="7" type="ORF">RCA23_c01250</name>
</gene>
<keyword evidence="8" id="KW-1185">Reference proteome</keyword>
<evidence type="ECO:0000256" key="4">
    <source>
        <dbReference type="PROSITE-ProRule" id="PRU10007"/>
    </source>
</evidence>
<name>A0AAN0VH68_9RHOB</name>
<dbReference type="InterPro" id="IPR016163">
    <property type="entry name" value="Ald_DH_C"/>
</dbReference>
<dbReference type="FunFam" id="3.40.605.10:FF:000005">
    <property type="entry name" value="Succinate-semialdehyde dehydrogenase I"/>
    <property type="match status" value="1"/>
</dbReference>
<dbReference type="PROSITE" id="PS00687">
    <property type="entry name" value="ALDEHYDE_DEHYDR_GLU"/>
    <property type="match status" value="1"/>
</dbReference>
<dbReference type="GO" id="GO:0005829">
    <property type="term" value="C:cytosol"/>
    <property type="evidence" value="ECO:0007669"/>
    <property type="project" value="TreeGrafter"/>
</dbReference>
<evidence type="ECO:0000256" key="2">
    <source>
        <dbReference type="ARBA" id="ARBA00023002"/>
    </source>
</evidence>
<dbReference type="InterPro" id="IPR016161">
    <property type="entry name" value="Ald_DH/histidinol_DH"/>
</dbReference>
<dbReference type="InterPro" id="IPR029510">
    <property type="entry name" value="Ald_DH_CS_GLU"/>
</dbReference>
<dbReference type="RefSeq" id="WP_044048573.1">
    <property type="nucleotide sequence ID" value="NZ_CP003984.1"/>
</dbReference>
<dbReference type="EC" id="1.2.1.16" evidence="7"/>
<dbReference type="FunFam" id="3.40.309.10:FF:000004">
    <property type="entry name" value="Succinate-semialdehyde dehydrogenase I"/>
    <property type="match status" value="1"/>
</dbReference>
<dbReference type="NCBIfam" id="TIGR01780">
    <property type="entry name" value="SSADH"/>
    <property type="match status" value="1"/>
</dbReference>
<dbReference type="EMBL" id="CP003984">
    <property type="protein sequence ID" value="AII85692.1"/>
    <property type="molecule type" value="Genomic_DNA"/>
</dbReference>
<sequence length="491" mass="52497">MLDSSTDLKSMLSDPSLLQTQAFINNQWVDGENGATFDVSNPARGDVIAQVADLSRADLARAIDGAEAAQKKWAALTAKERCNILRNWYNLMMEHQSDLAMILTAEMGKPLTEAMGEISYGASFVEFFAEEAKRNYGETIPGHQADKRITVIKQPIGVAASITPWNFPNAMITRKAAPALAAGCAFVARPSELTPLSALALGVLAQRAGLPAGILQIVPSNDASASGKEFCENSKVRKLTFTGSTRVGRILLGQAAEQVKKCSMELGGNAPFIVFDDAVLDEAVIGAMACKFRNNGQTCVCANRIYVQAGVYEEFTKRFKVAVEAMKVGDGFAGADLGPLISKPALAKVEDHIADALSKGAVVATGGKPHDLGGTFFEPTILTGVTQDMTVSKEETFGPMAPLFKFENVDDVIAMANDTIFGLAAYFYAKDLSRVYKVAEALEYGIIGVNTGIISTEVAPFGGVKQSGLGREGSRHGMDEYLELKYICMSV</sequence>
<dbReference type="Gene3D" id="3.40.605.10">
    <property type="entry name" value="Aldehyde Dehydrogenase, Chain A, domain 1"/>
    <property type="match status" value="1"/>
</dbReference>
<dbReference type="PROSITE" id="PS00070">
    <property type="entry name" value="ALDEHYDE_DEHYDR_CYS"/>
    <property type="match status" value="1"/>
</dbReference>
<dbReference type="Gene3D" id="3.40.309.10">
    <property type="entry name" value="Aldehyde Dehydrogenase, Chain A, domain 2"/>
    <property type="match status" value="1"/>
</dbReference>
<dbReference type="InterPro" id="IPR015590">
    <property type="entry name" value="Aldehyde_DH_dom"/>
</dbReference>
<dbReference type="InterPro" id="IPR016162">
    <property type="entry name" value="Ald_DH_N"/>
</dbReference>
<dbReference type="InterPro" id="IPR016160">
    <property type="entry name" value="Ald_DH_CS_CYS"/>
</dbReference>
<dbReference type="KEGG" id="ptp:RCA23_c01250"/>
<keyword evidence="2 5" id="KW-0560">Oxidoreductase</keyword>
<dbReference type="SUPFAM" id="SSF53720">
    <property type="entry name" value="ALDH-like"/>
    <property type="match status" value="1"/>
</dbReference>
<evidence type="ECO:0000313" key="8">
    <source>
        <dbReference type="Proteomes" id="UP000028680"/>
    </source>
</evidence>
<dbReference type="PANTHER" id="PTHR43353">
    <property type="entry name" value="SUCCINATE-SEMIALDEHYDE DEHYDROGENASE, MITOCHONDRIAL"/>
    <property type="match status" value="1"/>
</dbReference>
<evidence type="ECO:0000256" key="1">
    <source>
        <dbReference type="ARBA" id="ARBA00009986"/>
    </source>
</evidence>
<organism evidence="7 8">
    <name type="scientific">Planktomarina temperata RCA23</name>
    <dbReference type="NCBI Taxonomy" id="666509"/>
    <lineage>
        <taxon>Bacteria</taxon>
        <taxon>Pseudomonadati</taxon>
        <taxon>Pseudomonadota</taxon>
        <taxon>Alphaproteobacteria</taxon>
        <taxon>Rhodobacterales</taxon>
        <taxon>Paracoccaceae</taxon>
        <taxon>Planktomarina</taxon>
    </lineage>
</organism>
<comment type="similarity">
    <text evidence="1 5">Belongs to the aldehyde dehydrogenase family.</text>
</comment>
<dbReference type="GO" id="GO:0009450">
    <property type="term" value="P:gamma-aminobutyric acid catabolic process"/>
    <property type="evidence" value="ECO:0007669"/>
    <property type="project" value="InterPro"/>
</dbReference>
<dbReference type="Proteomes" id="UP000028680">
    <property type="component" value="Chromosome"/>
</dbReference>
<dbReference type="FunFam" id="3.40.605.10:FF:000026">
    <property type="entry name" value="Aldehyde dehydrogenase, putative"/>
    <property type="match status" value="1"/>
</dbReference>
<evidence type="ECO:0000259" key="6">
    <source>
        <dbReference type="Pfam" id="PF00171"/>
    </source>
</evidence>